<protein>
    <submittedName>
        <fullName evidence="2">Rod shape-determining protein</fullName>
    </submittedName>
</protein>
<name>A0A447N352_SALET</name>
<sequence length="71" mass="7413">MTPEEVHRVANERLMQMMPQVLPSPDAMGPPAPVPDRRRGLLNHPAGQTAPVSTQPSPSGATTPPARAPGG</sequence>
<gene>
    <name evidence="2" type="primary">mreC_3</name>
    <name evidence="2" type="ORF">NCTC129_03961</name>
</gene>
<organism evidence="2 3">
    <name type="scientific">Salmonella enterica I</name>
    <dbReference type="NCBI Taxonomy" id="59201"/>
    <lineage>
        <taxon>Bacteria</taxon>
        <taxon>Pseudomonadati</taxon>
        <taxon>Pseudomonadota</taxon>
        <taxon>Gammaproteobacteria</taxon>
        <taxon>Enterobacterales</taxon>
        <taxon>Enterobacteriaceae</taxon>
        <taxon>Salmonella</taxon>
    </lineage>
</organism>
<evidence type="ECO:0000313" key="2">
    <source>
        <dbReference type="EMBL" id="VDZ97728.1"/>
    </source>
</evidence>
<evidence type="ECO:0000313" key="3">
    <source>
        <dbReference type="Proteomes" id="UP000282086"/>
    </source>
</evidence>
<feature type="region of interest" description="Disordered" evidence="1">
    <location>
        <begin position="1"/>
        <end position="71"/>
    </location>
</feature>
<proteinExistence type="predicted"/>
<feature type="compositionally biased region" description="Polar residues" evidence="1">
    <location>
        <begin position="50"/>
        <end position="62"/>
    </location>
</feature>
<dbReference type="EMBL" id="LR134140">
    <property type="protein sequence ID" value="VDZ97728.1"/>
    <property type="molecule type" value="Genomic_DNA"/>
</dbReference>
<dbReference type="AlphaFoldDB" id="A0A447N352"/>
<dbReference type="Proteomes" id="UP000282086">
    <property type="component" value="Chromosome"/>
</dbReference>
<reference evidence="2 3" key="1">
    <citation type="submission" date="2018-12" db="EMBL/GenBank/DDBJ databases">
        <authorList>
            <consortium name="Pathogen Informatics"/>
        </authorList>
    </citation>
    <scope>NUCLEOTIDE SEQUENCE [LARGE SCALE GENOMIC DNA]</scope>
    <source>
        <strain evidence="2 3">NCTC129</strain>
    </source>
</reference>
<feature type="compositionally biased region" description="Basic and acidic residues" evidence="1">
    <location>
        <begin position="1"/>
        <end position="11"/>
    </location>
</feature>
<evidence type="ECO:0000256" key="1">
    <source>
        <dbReference type="SAM" id="MobiDB-lite"/>
    </source>
</evidence>
<accession>A0A447N352</accession>